<evidence type="ECO:0000256" key="1">
    <source>
        <dbReference type="SAM" id="Phobius"/>
    </source>
</evidence>
<accession>A0A1H7I729</accession>
<dbReference type="InterPro" id="IPR045175">
    <property type="entry name" value="M28_fam"/>
</dbReference>
<organism evidence="3 4">
    <name type="scientific">Nonomuraea pusilla</name>
    <dbReference type="NCBI Taxonomy" id="46177"/>
    <lineage>
        <taxon>Bacteria</taxon>
        <taxon>Bacillati</taxon>
        <taxon>Actinomycetota</taxon>
        <taxon>Actinomycetes</taxon>
        <taxon>Streptosporangiales</taxon>
        <taxon>Streptosporangiaceae</taxon>
        <taxon>Nonomuraea</taxon>
    </lineage>
</organism>
<dbReference type="SUPFAM" id="SSF53187">
    <property type="entry name" value="Zn-dependent exopeptidases"/>
    <property type="match status" value="1"/>
</dbReference>
<dbReference type="Gene3D" id="3.40.630.10">
    <property type="entry name" value="Zn peptidases"/>
    <property type="match status" value="1"/>
</dbReference>
<feature type="transmembrane region" description="Helical" evidence="1">
    <location>
        <begin position="412"/>
        <end position="430"/>
    </location>
</feature>
<dbReference type="GO" id="GO:0004180">
    <property type="term" value="F:carboxypeptidase activity"/>
    <property type="evidence" value="ECO:0007669"/>
    <property type="project" value="UniProtKB-KW"/>
</dbReference>
<dbReference type="STRING" id="46177.SAMN05660976_00706"/>
<keyword evidence="3" id="KW-0645">Protease</keyword>
<feature type="transmembrane region" description="Helical" evidence="1">
    <location>
        <begin position="342"/>
        <end position="362"/>
    </location>
</feature>
<dbReference type="PANTHER" id="PTHR12147:SF26">
    <property type="entry name" value="PEPTIDASE M28 DOMAIN-CONTAINING PROTEIN"/>
    <property type="match status" value="1"/>
</dbReference>
<keyword evidence="4" id="KW-1185">Reference proteome</keyword>
<dbReference type="Pfam" id="PF04389">
    <property type="entry name" value="Peptidase_M28"/>
    <property type="match status" value="1"/>
</dbReference>
<evidence type="ECO:0000259" key="2">
    <source>
        <dbReference type="Pfam" id="PF04389"/>
    </source>
</evidence>
<keyword evidence="3" id="KW-0121">Carboxypeptidase</keyword>
<feature type="transmembrane region" description="Helical" evidence="1">
    <location>
        <begin position="442"/>
        <end position="461"/>
    </location>
</feature>
<keyword evidence="1" id="KW-0812">Transmembrane</keyword>
<protein>
    <submittedName>
        <fullName evidence="3">Zn-dependent amino-or carboxypeptidase, M28 family</fullName>
    </submittedName>
</protein>
<keyword evidence="1" id="KW-1133">Transmembrane helix</keyword>
<sequence>MDEAASVPVAPARNRSRGYPIPAMAAWLLASLAALLSVLQIVPPDPVPAQAGPGEFSSARAMEHLKQIAVEPRPTGSPRAAAVRDLLVRTLTSAGFTAQVQVTTVVRGQAPGMFTGARVENVVARLRGMQQGPAVLLSAHYDSVPAGPGANDDGVAVAALLETARALKAGPPLRNDVIILLSDGEERGLLGAQAFVDQHPWARSVGMALNFEARGGGGPSIMFETGRGNGLLIKGLAQAPDPVATSLATAVYRTLPNDTDFSIFRQADIPGLNFAYVGEHAYYHNAADTLENVEPATVQHQGDYALTLARHFGMADLNAVRAPDVSFFTLPGLGLVSYQNGLVLPLGGLALLLLAAAVTVGVRRRRLSGKGLRTSLLFLLAGTASSALVPAALWWGITVIRPDHQVIVYDDVWYGTALLLAAAGTALLWLRAAIRRAGSDHLLAGVGLVWALPLAVALALAPEGAYLLTWPLLLYAGALLYLYARPDRSPAALVPAAVAAAVLFAPVLYLLHLTLGIALIWVVAIGLTLVLWMMSAFAGQSRKHRWSLLVVAAVALLILAGDLTSGFTAREPRPATLLYGLDADTGTARWISPDPVLQPWQEKLLPDSHSGPMPVFFQNPMSLRTGQAPVVPALTPPQVEVLADTVAADGTRTVRLRARSTRGAAMLQLVNDSPVRLLGLSVDGTAAAAPAPTQRWSLTFFAPAATGIEVTLRLSGAEQPVIRLRDRSFGLAEIPFQVGRPGATVPGTDDGDFVVVSRRVPLS</sequence>
<dbReference type="Proteomes" id="UP000198953">
    <property type="component" value="Unassembled WGS sequence"/>
</dbReference>
<feature type="transmembrane region" description="Helical" evidence="1">
    <location>
        <begin position="21"/>
        <end position="42"/>
    </location>
</feature>
<evidence type="ECO:0000313" key="3">
    <source>
        <dbReference type="EMBL" id="SEK58154.1"/>
    </source>
</evidence>
<feature type="transmembrane region" description="Helical" evidence="1">
    <location>
        <begin position="491"/>
        <end position="509"/>
    </location>
</feature>
<dbReference type="EMBL" id="FOBF01000002">
    <property type="protein sequence ID" value="SEK58154.1"/>
    <property type="molecule type" value="Genomic_DNA"/>
</dbReference>
<dbReference type="GO" id="GO:0008235">
    <property type="term" value="F:metalloexopeptidase activity"/>
    <property type="evidence" value="ECO:0007669"/>
    <property type="project" value="InterPro"/>
</dbReference>
<keyword evidence="3" id="KW-0378">Hydrolase</keyword>
<evidence type="ECO:0000313" key="4">
    <source>
        <dbReference type="Proteomes" id="UP000198953"/>
    </source>
</evidence>
<proteinExistence type="predicted"/>
<gene>
    <name evidence="3" type="ORF">SAMN05660976_00706</name>
</gene>
<feature type="transmembrane region" description="Helical" evidence="1">
    <location>
        <begin position="515"/>
        <end position="534"/>
    </location>
</feature>
<reference evidence="3 4" key="1">
    <citation type="submission" date="2016-10" db="EMBL/GenBank/DDBJ databases">
        <authorList>
            <person name="de Groot N.N."/>
        </authorList>
    </citation>
    <scope>NUCLEOTIDE SEQUENCE [LARGE SCALE GENOMIC DNA]</scope>
    <source>
        <strain evidence="3 4">DSM 43357</strain>
    </source>
</reference>
<feature type="transmembrane region" description="Helical" evidence="1">
    <location>
        <begin position="374"/>
        <end position="397"/>
    </location>
</feature>
<dbReference type="GO" id="GO:0006508">
    <property type="term" value="P:proteolysis"/>
    <property type="evidence" value="ECO:0007669"/>
    <property type="project" value="InterPro"/>
</dbReference>
<dbReference type="AlphaFoldDB" id="A0A1H7I729"/>
<keyword evidence="1" id="KW-0472">Membrane</keyword>
<feature type="transmembrane region" description="Helical" evidence="1">
    <location>
        <begin position="467"/>
        <end position="484"/>
    </location>
</feature>
<feature type="transmembrane region" description="Helical" evidence="1">
    <location>
        <begin position="546"/>
        <end position="567"/>
    </location>
</feature>
<name>A0A1H7I729_9ACTN</name>
<dbReference type="InterPro" id="IPR007484">
    <property type="entry name" value="Peptidase_M28"/>
</dbReference>
<dbReference type="PANTHER" id="PTHR12147">
    <property type="entry name" value="METALLOPEPTIDASE M28 FAMILY MEMBER"/>
    <property type="match status" value="1"/>
</dbReference>
<feature type="domain" description="Peptidase M28" evidence="2">
    <location>
        <begin position="121"/>
        <end position="308"/>
    </location>
</feature>